<evidence type="ECO:0000256" key="8">
    <source>
        <dbReference type="ARBA" id="ARBA00023008"/>
    </source>
</evidence>
<dbReference type="eggNOG" id="COG1496">
    <property type="taxonomic scope" value="Bacteria"/>
</dbReference>
<evidence type="ECO:0000256" key="11">
    <source>
        <dbReference type="ARBA" id="ARBA00049893"/>
    </source>
</evidence>
<dbReference type="Pfam" id="PF02578">
    <property type="entry name" value="Cu-oxidase_4"/>
    <property type="match status" value="1"/>
</dbReference>
<dbReference type="STRING" id="1693.BMIN_0068"/>
<comment type="function">
    <text evidence="2">Purine nucleoside enzyme that catalyzes the phosphorolysis of adenosine and inosine nucleosides, yielding D-ribose 1-phosphate and the respective free bases, adenine and hypoxanthine. Also catalyzes the phosphorolysis of S-methyl-5'-thioadenosine into adenine and S-methyl-5-thio-alpha-D-ribose 1-phosphate. Also has adenosine deaminase activity.</text>
</comment>
<dbReference type="GO" id="GO:0017061">
    <property type="term" value="F:S-methyl-5-thioadenosine phosphorylase activity"/>
    <property type="evidence" value="ECO:0007669"/>
    <property type="project" value="UniProtKB-EC"/>
</dbReference>
<comment type="caution">
    <text evidence="13">The sequence shown here is derived from an EMBL/GenBank/DDBJ whole genome shotgun (WGS) entry which is preliminary data.</text>
</comment>
<evidence type="ECO:0000313" key="14">
    <source>
        <dbReference type="Proteomes" id="UP000029014"/>
    </source>
</evidence>
<comment type="catalytic activity">
    <reaction evidence="1">
        <text>inosine + phosphate = alpha-D-ribose 1-phosphate + hypoxanthine</text>
        <dbReference type="Rhea" id="RHEA:27646"/>
        <dbReference type="ChEBI" id="CHEBI:17368"/>
        <dbReference type="ChEBI" id="CHEBI:17596"/>
        <dbReference type="ChEBI" id="CHEBI:43474"/>
        <dbReference type="ChEBI" id="CHEBI:57720"/>
        <dbReference type="EC" id="2.4.2.1"/>
    </reaction>
    <physiologicalReaction direction="left-to-right" evidence="1">
        <dbReference type="Rhea" id="RHEA:27647"/>
    </physiologicalReaction>
</comment>
<evidence type="ECO:0008006" key="15">
    <source>
        <dbReference type="Google" id="ProtNLM"/>
    </source>
</evidence>
<keyword evidence="5" id="KW-0479">Metal-binding</keyword>
<comment type="catalytic activity">
    <reaction evidence="11">
        <text>S-methyl-5'-thioadenosine + phosphate = 5-(methylsulfanyl)-alpha-D-ribose 1-phosphate + adenine</text>
        <dbReference type="Rhea" id="RHEA:11852"/>
        <dbReference type="ChEBI" id="CHEBI:16708"/>
        <dbReference type="ChEBI" id="CHEBI:17509"/>
        <dbReference type="ChEBI" id="CHEBI:43474"/>
        <dbReference type="ChEBI" id="CHEBI:58533"/>
        <dbReference type="EC" id="2.4.2.28"/>
    </reaction>
    <physiologicalReaction direction="left-to-right" evidence="11">
        <dbReference type="Rhea" id="RHEA:11853"/>
    </physiologicalReaction>
</comment>
<keyword evidence="8" id="KW-0186">Copper</keyword>
<dbReference type="AlphaFoldDB" id="A0A087BMC9"/>
<dbReference type="GO" id="GO:0016787">
    <property type="term" value="F:hydrolase activity"/>
    <property type="evidence" value="ECO:0007669"/>
    <property type="project" value="UniProtKB-KW"/>
</dbReference>
<keyword evidence="7" id="KW-0862">Zinc</keyword>
<evidence type="ECO:0000256" key="2">
    <source>
        <dbReference type="ARBA" id="ARBA00003215"/>
    </source>
</evidence>
<keyword evidence="4" id="KW-0808">Transferase</keyword>
<feature type="compositionally biased region" description="Basic and acidic residues" evidence="12">
    <location>
        <begin position="14"/>
        <end position="24"/>
    </location>
</feature>
<comment type="similarity">
    <text evidence="3">Belongs to the purine nucleoside phosphorylase YfiH/LACC1 family.</text>
</comment>
<dbReference type="InterPro" id="IPR011324">
    <property type="entry name" value="Cytotoxic_necrot_fac-like_cat"/>
</dbReference>
<name>A0A087BMC9_9BIFI</name>
<evidence type="ECO:0000256" key="7">
    <source>
        <dbReference type="ARBA" id="ARBA00022833"/>
    </source>
</evidence>
<feature type="region of interest" description="Disordered" evidence="12">
    <location>
        <begin position="1"/>
        <end position="38"/>
    </location>
</feature>
<dbReference type="EMBL" id="JGZD01000009">
    <property type="protein sequence ID" value="KFI72179.1"/>
    <property type="molecule type" value="Genomic_DNA"/>
</dbReference>
<evidence type="ECO:0000256" key="10">
    <source>
        <dbReference type="ARBA" id="ARBA00048968"/>
    </source>
</evidence>
<sequence length="339" mass="35591">MGRMNGDTTMIPDGSEKASPDRILDSAALSPTDGEGRPIPVTIPVALDGGATVVYSTRLGGVSDGDFASCNLGGRGGDDSGHVLSNREALSRTVGAPIVLVSQVHSGLAVDVDRSLRRETSFGAELIDAEGGVIEADAMVSSGGSFALGIFAADCLPVLLTDPVEGIIAAAHCGRRGLCSGIIPATIDLMRAKGADSDRIVATLGPRICERCYEVGDDIARDFESRWPGSSSQSRFVGLGVDLAKAARCELIASGVVPDNIVDSGPRVAAATQYLENDEELERLCAHDDEGAVELETRLSSLENVLCTMENPLWYSHRRASVAGKRREGRMLAVIVRGR</sequence>
<keyword evidence="6" id="KW-0378">Hydrolase</keyword>
<gene>
    <name evidence="13" type="ORF">BMIN_0068</name>
</gene>
<evidence type="ECO:0000256" key="5">
    <source>
        <dbReference type="ARBA" id="ARBA00022723"/>
    </source>
</evidence>
<dbReference type="CDD" id="cd16833">
    <property type="entry name" value="YfiH"/>
    <property type="match status" value="1"/>
</dbReference>
<organism evidence="13 14">
    <name type="scientific">Bifidobacterium minimum</name>
    <dbReference type="NCBI Taxonomy" id="1693"/>
    <lineage>
        <taxon>Bacteria</taxon>
        <taxon>Bacillati</taxon>
        <taxon>Actinomycetota</taxon>
        <taxon>Actinomycetes</taxon>
        <taxon>Bifidobacteriales</taxon>
        <taxon>Bifidobacteriaceae</taxon>
        <taxon>Bifidobacterium</taxon>
    </lineage>
</organism>
<protein>
    <recommendedName>
        <fullName evidence="15">Copper oxidase</fullName>
    </recommendedName>
</protein>
<dbReference type="PANTHER" id="PTHR30616:SF2">
    <property type="entry name" value="PURINE NUCLEOSIDE PHOSPHORYLASE LACC1"/>
    <property type="match status" value="1"/>
</dbReference>
<dbReference type="InterPro" id="IPR038371">
    <property type="entry name" value="Cu_polyphenol_OxRdtase_sf"/>
</dbReference>
<evidence type="ECO:0000256" key="6">
    <source>
        <dbReference type="ARBA" id="ARBA00022801"/>
    </source>
</evidence>
<evidence type="ECO:0000256" key="3">
    <source>
        <dbReference type="ARBA" id="ARBA00007353"/>
    </source>
</evidence>
<evidence type="ECO:0000256" key="4">
    <source>
        <dbReference type="ARBA" id="ARBA00022679"/>
    </source>
</evidence>
<comment type="catalytic activity">
    <reaction evidence="10">
        <text>adenosine + phosphate = alpha-D-ribose 1-phosphate + adenine</text>
        <dbReference type="Rhea" id="RHEA:27642"/>
        <dbReference type="ChEBI" id="CHEBI:16335"/>
        <dbReference type="ChEBI" id="CHEBI:16708"/>
        <dbReference type="ChEBI" id="CHEBI:43474"/>
        <dbReference type="ChEBI" id="CHEBI:57720"/>
        <dbReference type="EC" id="2.4.2.1"/>
    </reaction>
    <physiologicalReaction direction="left-to-right" evidence="10">
        <dbReference type="Rhea" id="RHEA:27643"/>
    </physiologicalReaction>
</comment>
<dbReference type="InterPro" id="IPR003730">
    <property type="entry name" value="Cu_polyphenol_OxRdtase"/>
</dbReference>
<comment type="catalytic activity">
    <reaction evidence="9">
        <text>adenosine + H2O + H(+) = inosine + NH4(+)</text>
        <dbReference type="Rhea" id="RHEA:24408"/>
        <dbReference type="ChEBI" id="CHEBI:15377"/>
        <dbReference type="ChEBI" id="CHEBI:15378"/>
        <dbReference type="ChEBI" id="CHEBI:16335"/>
        <dbReference type="ChEBI" id="CHEBI:17596"/>
        <dbReference type="ChEBI" id="CHEBI:28938"/>
        <dbReference type="EC" id="3.5.4.4"/>
    </reaction>
    <physiologicalReaction direction="left-to-right" evidence="9">
        <dbReference type="Rhea" id="RHEA:24409"/>
    </physiologicalReaction>
</comment>
<evidence type="ECO:0000256" key="12">
    <source>
        <dbReference type="SAM" id="MobiDB-lite"/>
    </source>
</evidence>
<proteinExistence type="inferred from homology"/>
<evidence type="ECO:0000256" key="9">
    <source>
        <dbReference type="ARBA" id="ARBA00047989"/>
    </source>
</evidence>
<keyword evidence="14" id="KW-1185">Reference proteome</keyword>
<dbReference type="Proteomes" id="UP000029014">
    <property type="component" value="Unassembled WGS sequence"/>
</dbReference>
<dbReference type="GO" id="GO:0005507">
    <property type="term" value="F:copper ion binding"/>
    <property type="evidence" value="ECO:0007669"/>
    <property type="project" value="TreeGrafter"/>
</dbReference>
<evidence type="ECO:0000313" key="13">
    <source>
        <dbReference type="EMBL" id="KFI72179.1"/>
    </source>
</evidence>
<accession>A0A087BMC9</accession>
<dbReference type="SUPFAM" id="SSF64438">
    <property type="entry name" value="CNF1/YfiH-like putative cysteine hydrolases"/>
    <property type="match status" value="1"/>
</dbReference>
<dbReference type="PANTHER" id="PTHR30616">
    <property type="entry name" value="UNCHARACTERIZED PROTEIN YFIH"/>
    <property type="match status" value="1"/>
</dbReference>
<reference evidence="13 14" key="1">
    <citation type="submission" date="2014-03" db="EMBL/GenBank/DDBJ databases">
        <title>Genomics of Bifidobacteria.</title>
        <authorList>
            <person name="Ventura M."/>
            <person name="Milani C."/>
            <person name="Lugli G.A."/>
        </authorList>
    </citation>
    <scope>NUCLEOTIDE SEQUENCE [LARGE SCALE GENOMIC DNA]</scope>
    <source>
        <strain evidence="13 14">LMG 11592</strain>
    </source>
</reference>
<dbReference type="Gene3D" id="3.60.140.10">
    <property type="entry name" value="CNF1/YfiH-like putative cysteine hydrolases"/>
    <property type="match status" value="1"/>
</dbReference>
<evidence type="ECO:0000256" key="1">
    <source>
        <dbReference type="ARBA" id="ARBA00000553"/>
    </source>
</evidence>